<dbReference type="Gene3D" id="3.10.180.10">
    <property type="entry name" value="2,3-Dihydroxybiphenyl 1,2-Dioxygenase, domain 1"/>
    <property type="match status" value="1"/>
</dbReference>
<accession>A0ABP6FKJ6</accession>
<name>A0ABP6FKJ6_9ACTN</name>
<evidence type="ECO:0000313" key="2">
    <source>
        <dbReference type="Proteomes" id="UP001501666"/>
    </source>
</evidence>
<reference evidence="2" key="1">
    <citation type="journal article" date="2019" name="Int. J. Syst. Evol. Microbiol.">
        <title>The Global Catalogue of Microorganisms (GCM) 10K type strain sequencing project: providing services to taxonomists for standard genome sequencing and annotation.</title>
        <authorList>
            <consortium name="The Broad Institute Genomics Platform"/>
            <consortium name="The Broad Institute Genome Sequencing Center for Infectious Disease"/>
            <person name="Wu L."/>
            <person name="Ma J."/>
        </authorList>
    </citation>
    <scope>NUCLEOTIDE SEQUENCE [LARGE SCALE GENOMIC DNA]</scope>
    <source>
        <strain evidence="2">JCM 6835</strain>
    </source>
</reference>
<gene>
    <name evidence="1" type="ORF">GCM10010412_085110</name>
</gene>
<keyword evidence="2" id="KW-1185">Reference proteome</keyword>
<organism evidence="1 2">
    <name type="scientific">Nonomuraea recticatena</name>
    <dbReference type="NCBI Taxonomy" id="46178"/>
    <lineage>
        <taxon>Bacteria</taxon>
        <taxon>Bacillati</taxon>
        <taxon>Actinomycetota</taxon>
        <taxon>Actinomycetes</taxon>
        <taxon>Streptosporangiales</taxon>
        <taxon>Streptosporangiaceae</taxon>
        <taxon>Nonomuraea</taxon>
    </lineage>
</organism>
<dbReference type="Proteomes" id="UP001501666">
    <property type="component" value="Unassembled WGS sequence"/>
</dbReference>
<sequence length="85" mass="8728">MVVPVTDVDRAKDFSTGIVFREDGELSGPGGFRVVHLTPPGSTASINMGTGVTGAAPARPRVSEVLHDAGGRRAHGAGRGPRHLS</sequence>
<dbReference type="InterPro" id="IPR029068">
    <property type="entry name" value="Glyas_Bleomycin-R_OHBP_Dase"/>
</dbReference>
<evidence type="ECO:0000313" key="1">
    <source>
        <dbReference type="EMBL" id="GAA2693531.1"/>
    </source>
</evidence>
<proteinExistence type="predicted"/>
<dbReference type="EMBL" id="BAAATE010000037">
    <property type="protein sequence ID" value="GAA2693531.1"/>
    <property type="molecule type" value="Genomic_DNA"/>
</dbReference>
<comment type="caution">
    <text evidence="1">The sequence shown here is derived from an EMBL/GenBank/DDBJ whole genome shotgun (WGS) entry which is preliminary data.</text>
</comment>
<protein>
    <submittedName>
        <fullName evidence="1">Uncharacterized protein</fullName>
    </submittedName>
</protein>